<proteinExistence type="predicted"/>
<dbReference type="OrthoDB" id="5188902at2"/>
<dbReference type="Gene3D" id="3.40.390.10">
    <property type="entry name" value="Collagenase (Catalytic Domain)"/>
    <property type="match status" value="1"/>
</dbReference>
<keyword evidence="4" id="KW-0862">Zinc</keyword>
<dbReference type="GO" id="GO:0006508">
    <property type="term" value="P:proteolysis"/>
    <property type="evidence" value="ECO:0007669"/>
    <property type="project" value="UniProtKB-KW"/>
</dbReference>
<comment type="caution">
    <text evidence="6">The sequence shown here is derived from an EMBL/GenBank/DDBJ whole genome shotgun (WGS) entry which is preliminary data.</text>
</comment>
<evidence type="ECO:0000259" key="5">
    <source>
        <dbReference type="Pfam" id="PF00413"/>
    </source>
</evidence>
<protein>
    <submittedName>
        <fullName evidence="6">Matrixin family metalloprotease</fullName>
    </submittedName>
</protein>
<dbReference type="GO" id="GO:0008270">
    <property type="term" value="F:zinc ion binding"/>
    <property type="evidence" value="ECO:0007669"/>
    <property type="project" value="InterPro"/>
</dbReference>
<dbReference type="GO" id="GO:0031012">
    <property type="term" value="C:extracellular matrix"/>
    <property type="evidence" value="ECO:0007669"/>
    <property type="project" value="InterPro"/>
</dbReference>
<evidence type="ECO:0000256" key="1">
    <source>
        <dbReference type="ARBA" id="ARBA00022670"/>
    </source>
</evidence>
<keyword evidence="1 6" id="KW-0645">Protease</keyword>
<evidence type="ECO:0000256" key="4">
    <source>
        <dbReference type="ARBA" id="ARBA00022833"/>
    </source>
</evidence>
<evidence type="ECO:0000256" key="2">
    <source>
        <dbReference type="ARBA" id="ARBA00022723"/>
    </source>
</evidence>
<feature type="domain" description="Peptidase M10 metallopeptidase" evidence="5">
    <location>
        <begin position="264"/>
        <end position="336"/>
    </location>
</feature>
<dbReference type="EMBL" id="SMKU01000025">
    <property type="protein sequence ID" value="TDD93877.1"/>
    <property type="molecule type" value="Genomic_DNA"/>
</dbReference>
<keyword evidence="2" id="KW-0479">Metal-binding</keyword>
<dbReference type="AlphaFoldDB" id="A0A4V2YYN6"/>
<evidence type="ECO:0000313" key="7">
    <source>
        <dbReference type="Proteomes" id="UP000294513"/>
    </source>
</evidence>
<reference evidence="6 7" key="1">
    <citation type="submission" date="2019-03" db="EMBL/GenBank/DDBJ databases">
        <title>Draft genome sequences of novel Actinobacteria.</title>
        <authorList>
            <person name="Sahin N."/>
            <person name="Ay H."/>
            <person name="Saygin H."/>
        </authorList>
    </citation>
    <scope>NUCLEOTIDE SEQUENCE [LARGE SCALE GENOMIC DNA]</scope>
    <source>
        <strain evidence="6 7">H3C3</strain>
    </source>
</reference>
<keyword evidence="6" id="KW-0482">Metalloprotease</keyword>
<dbReference type="RefSeq" id="WP_131890639.1">
    <property type="nucleotide sequence ID" value="NZ_SMKU01000025.1"/>
</dbReference>
<dbReference type="InterPro" id="IPR024079">
    <property type="entry name" value="MetalloPept_cat_dom_sf"/>
</dbReference>
<gene>
    <name evidence="6" type="ORF">E1298_08265</name>
</gene>
<dbReference type="SUPFAM" id="SSF55486">
    <property type="entry name" value="Metalloproteases ('zincins'), catalytic domain"/>
    <property type="match status" value="1"/>
</dbReference>
<sequence>MEDCSPETRRHRRAAAIPAVAVAALALGAPLSAEAGVHRKPPSWCKPRGALAARAMPSRIRLADCDLRGRTVRGANGLAAVVPKDGTSVTAHALRTDGSAELRVRVDRRAKTITITTRGAREPQGRPRQFRAPLDPCRDGAYRLEPSKWTKGTTVEWRYHPGTGGQPGTSVSTGVSSVVNAGTDCTADHRFSPAPAITARYAGETGTEPNVDGQAGCGQRDRANIFGWIPLPDAEPEVLAATCIWFNGPTTVETDMALQTQGKKWWAGKASGGTCPAGSYDASAVATHEAGHVFGLSHIEGSQHAKLTMAPSVAACDDGPATLGKGDYDGLIALYGGR</sequence>
<evidence type="ECO:0000313" key="6">
    <source>
        <dbReference type="EMBL" id="TDD93877.1"/>
    </source>
</evidence>
<organism evidence="6 7">
    <name type="scientific">Actinomadura rubrisoli</name>
    <dbReference type="NCBI Taxonomy" id="2530368"/>
    <lineage>
        <taxon>Bacteria</taxon>
        <taxon>Bacillati</taxon>
        <taxon>Actinomycetota</taxon>
        <taxon>Actinomycetes</taxon>
        <taxon>Streptosporangiales</taxon>
        <taxon>Thermomonosporaceae</taxon>
        <taxon>Actinomadura</taxon>
    </lineage>
</organism>
<name>A0A4V2YYN6_9ACTN</name>
<keyword evidence="3" id="KW-0378">Hydrolase</keyword>
<dbReference type="Proteomes" id="UP000294513">
    <property type="component" value="Unassembled WGS sequence"/>
</dbReference>
<dbReference type="GO" id="GO:0004222">
    <property type="term" value="F:metalloendopeptidase activity"/>
    <property type="evidence" value="ECO:0007669"/>
    <property type="project" value="InterPro"/>
</dbReference>
<accession>A0A4V2YYN6</accession>
<keyword evidence="7" id="KW-1185">Reference proteome</keyword>
<dbReference type="InterPro" id="IPR001818">
    <property type="entry name" value="Pept_M10_metallopeptidase"/>
</dbReference>
<evidence type="ECO:0000256" key="3">
    <source>
        <dbReference type="ARBA" id="ARBA00022801"/>
    </source>
</evidence>
<dbReference type="Pfam" id="PF00413">
    <property type="entry name" value="Peptidase_M10"/>
    <property type="match status" value="1"/>
</dbReference>